<sequence length="1590" mass="176343">MCLVRAFLRLLLLMMFVAATCLGGVASAQQAPQEGAKAERKKRTPPGVQPPGTQDGAGQQAQQAKQPQQPPPKPTQPEEVVFNVFQPAPSDVRRPLMRASKAISEGRHADAAYELGVLLATESLDDAEAQDYFLIESDTEQPLGRTRLKAEAEQILASLPAQGRQAYELQFGAQAQAMLDEALTEGDMDRLAEVVRKFFHTRAGYEASMLAGRFELARGRPMAAALFLQRLAETSHAAPAFEPELSFLLATCWMYANQPAKAKAILVSLKRHVPDGRLQLGNQQVSLFTDEDEALTWLDELLGSRRTLLAPALTEWLLFRGNAQRNGRSQGSMPLINYRWRVPTCIDRADEKIVERLTKQYRDEGRAAPPALQPLSVGDTILMRTPRKLLGVDFNSGKRVWVWPPWEEDRPERIFSSSNRSFQLATGTREHEMHQRIWDDAAHGQISSDGESVFLLHELGYTSVGNFSPNRVFIAPGGVARRYPGAPRPYNELVSLSLARQGAAQWIVGGESGEDEPKLAGAFFLGAPLPLQGKLYALAEFNGEIRLVVLDARSGRLDWQQQLAHVDMHTIERDSGRRLAAATPSYEGGVLLCPTCAGALVAVDISTRSLLWGYQYYKVPKQPAHRGFGFIRFQPRPSMPVGSRWSDSTVTVADGRVLLTVRAVLTASPSEGDELHCLDLLTGERVWEPQKRGDRVFLACIHDGTAVFVGNRQVSALRLDNGQPAWSSSIDLVDPPSGRGVYSLDHYFLPTAGSELLKIDISRGEIVSRCSTAIVLGNLICYRDEIISQGPDFLATFYQTEPLKRRVEQALSDDPDDAEALARFGELLLQEGRRDEAITTLRKAHSSAPGDDMTRTLLVSTLMETLRDDFTAHEAYANEIARLLDRPGQRSEYLRLMASGRQKQGEILRAFDAYLDLSRLKDEMMTSGGAAQLEVERVDQNLVVRMDRWLQARIGELLAAASASEREQMDRTIREELDRALGGGTSELRRFLRHFGAHPWAKQVRMKLAAGLIHSGELLEAEMMLTRLVRSDDDAVRAVAVAEMARLLELEGRYQEAVAYYRQLAGEWGDAIVHDGKTGEQLADEAMASQALKEALDLLEPWPHGKGEVTESADSSNRYPAYRRVYTSRIRQQSGPSTAGMSVSYDQHRKAVVVRDGRGAPMTNVGLGALRLSTQDYSLTYARVNGHVLLVSLGVEIVAIDLLQATRSPTEAILWRRALVPPPPGTTAYQTQAQVLPLKHPWGGERRVYADAQKQLLGVTGPLCDIGAYYTKLRELVCVDPISGDTVWAREDLPQGSDLFGDDEMIFVVPRASTEAFVFSALDGREMGQRELEPLDNRWSTFGRNVLAWEQEDPGSPLVLRLYDAWSGEDIWREELPLNTKATLVDHDEVAVLQPDGRFVLRTLKDDRVRIETTLEAEPALASVHVLRSADQYIVLTNRHVKVEPNTPAAGIRTISSGSATPLVAGYAHAFDRETGEASWPSPVAIERYGFSVDQPSETPVLVFARHVTPKPEENRRQLHTSVLILDRRDGRVLFAKDDIPAQTYNFEVVADRPKQMVSITLPNKTITIKLTDEPIPTETPTEQETDPAA</sequence>
<dbReference type="SUPFAM" id="SSF48452">
    <property type="entry name" value="TPR-like"/>
    <property type="match status" value="1"/>
</dbReference>
<dbReference type="InterPro" id="IPR011990">
    <property type="entry name" value="TPR-like_helical_dom_sf"/>
</dbReference>
<proteinExistence type="predicted"/>
<dbReference type="PROSITE" id="PS50005">
    <property type="entry name" value="TPR"/>
    <property type="match status" value="1"/>
</dbReference>
<dbReference type="InterPro" id="IPR011047">
    <property type="entry name" value="Quinoprotein_ADH-like_sf"/>
</dbReference>
<dbReference type="PANTHER" id="PTHR34512">
    <property type="entry name" value="CELL SURFACE PROTEIN"/>
    <property type="match status" value="1"/>
</dbReference>
<dbReference type="Pfam" id="PF14559">
    <property type="entry name" value="TPR_19"/>
    <property type="match status" value="1"/>
</dbReference>
<dbReference type="SMART" id="SM00028">
    <property type="entry name" value="TPR"/>
    <property type="match status" value="2"/>
</dbReference>
<reference evidence="3" key="1">
    <citation type="submission" date="2020-02" db="EMBL/GenBank/DDBJ databases">
        <authorList>
            <person name="Sanka Loganathachetti D."/>
            <person name="Muthuraman S."/>
        </authorList>
    </citation>
    <scope>NUCLEOTIDE SEQUENCE</scope>
</reference>
<dbReference type="EMBL" id="MT109185">
    <property type="protein sequence ID" value="QIJ31404.1"/>
    <property type="molecule type" value="Genomic_DNA"/>
</dbReference>
<feature type="domain" description="Pyrrolo-quinoline quinone repeat" evidence="2">
    <location>
        <begin position="1271"/>
        <end position="1429"/>
    </location>
</feature>
<protein>
    <submittedName>
        <fullName evidence="3">PQQ-binding-like beta-propeller repeat protein</fullName>
    </submittedName>
</protein>
<organism evidence="3">
    <name type="scientific">uncultured organism</name>
    <dbReference type="NCBI Taxonomy" id="155900"/>
    <lineage>
        <taxon>unclassified sequences</taxon>
        <taxon>environmental samples</taxon>
    </lineage>
</organism>
<dbReference type="InterPro" id="IPR015943">
    <property type="entry name" value="WD40/YVTN_repeat-like_dom_sf"/>
</dbReference>
<evidence type="ECO:0000259" key="2">
    <source>
        <dbReference type="Pfam" id="PF13360"/>
    </source>
</evidence>
<name>A0A6G7MAJ3_9ZZZZ</name>
<feature type="domain" description="Pyrrolo-quinoline quinone repeat" evidence="2">
    <location>
        <begin position="521"/>
        <end position="616"/>
    </location>
</feature>
<dbReference type="PANTHER" id="PTHR34512:SF30">
    <property type="entry name" value="OUTER MEMBRANE PROTEIN ASSEMBLY FACTOR BAMB"/>
    <property type="match status" value="1"/>
</dbReference>
<accession>A0A6G7MAJ3</accession>
<dbReference type="InterPro" id="IPR002372">
    <property type="entry name" value="PQQ_rpt_dom"/>
</dbReference>
<evidence type="ECO:0000313" key="3">
    <source>
        <dbReference type="EMBL" id="QIJ31404.1"/>
    </source>
</evidence>
<feature type="compositionally biased region" description="Low complexity" evidence="1">
    <location>
        <begin position="50"/>
        <end position="67"/>
    </location>
</feature>
<dbReference type="Gene3D" id="2.130.10.10">
    <property type="entry name" value="YVTN repeat-like/Quinoprotein amine dehydrogenase"/>
    <property type="match status" value="2"/>
</dbReference>
<dbReference type="Pfam" id="PF13360">
    <property type="entry name" value="PQQ_2"/>
    <property type="match status" value="2"/>
</dbReference>
<dbReference type="Gene3D" id="1.25.40.10">
    <property type="entry name" value="Tetratricopeptide repeat domain"/>
    <property type="match status" value="2"/>
</dbReference>
<dbReference type="SUPFAM" id="SSF50998">
    <property type="entry name" value="Quinoprotein alcohol dehydrogenase-like"/>
    <property type="match status" value="1"/>
</dbReference>
<evidence type="ECO:0000256" key="1">
    <source>
        <dbReference type="SAM" id="MobiDB-lite"/>
    </source>
</evidence>
<feature type="region of interest" description="Disordered" evidence="1">
    <location>
        <begin position="33"/>
        <end position="77"/>
    </location>
</feature>
<dbReference type="InterPro" id="IPR019734">
    <property type="entry name" value="TPR_rpt"/>
</dbReference>